<dbReference type="InterPro" id="IPR003141">
    <property type="entry name" value="Pol/His_phosphatase_N"/>
</dbReference>
<reference evidence="2" key="1">
    <citation type="journal article" date="2021" name="Proc. Natl. Acad. Sci. U.S.A.">
        <title>A Catalog of Tens of Thousands of Viruses from Human Metagenomes Reveals Hidden Associations with Chronic Diseases.</title>
        <authorList>
            <person name="Tisza M.J."/>
            <person name="Buck C.B."/>
        </authorList>
    </citation>
    <scope>NUCLEOTIDE SEQUENCE</scope>
    <source>
        <strain evidence="2">CtAUQ2</strain>
    </source>
</reference>
<dbReference type="GO" id="GO:0008408">
    <property type="term" value="F:3'-5' exonuclease activity"/>
    <property type="evidence" value="ECO:0007669"/>
    <property type="project" value="InterPro"/>
</dbReference>
<protein>
    <submittedName>
        <fullName evidence="2">DNA polymerase III, alpha subunit</fullName>
    </submittedName>
</protein>
<dbReference type="Gene3D" id="3.20.20.140">
    <property type="entry name" value="Metal-dependent hydrolases"/>
    <property type="match status" value="1"/>
</dbReference>
<organism evidence="2">
    <name type="scientific">Siphoviridae sp. ctAUQ2</name>
    <dbReference type="NCBI Taxonomy" id="2826182"/>
    <lineage>
        <taxon>Viruses</taxon>
        <taxon>Duplodnaviria</taxon>
        <taxon>Heunggongvirae</taxon>
        <taxon>Uroviricota</taxon>
        <taxon>Caudoviricetes</taxon>
    </lineage>
</organism>
<evidence type="ECO:0000259" key="1">
    <source>
        <dbReference type="SMART" id="SM00481"/>
    </source>
</evidence>
<feature type="domain" description="Polymerase/histidinol phosphatase N-terminal" evidence="1">
    <location>
        <begin position="109"/>
        <end position="176"/>
    </location>
</feature>
<dbReference type="PANTHER" id="PTHR32294">
    <property type="entry name" value="DNA POLYMERASE III SUBUNIT ALPHA"/>
    <property type="match status" value="1"/>
</dbReference>
<dbReference type="Pfam" id="PF02811">
    <property type="entry name" value="PHP"/>
    <property type="match status" value="1"/>
</dbReference>
<dbReference type="InterPro" id="IPR004013">
    <property type="entry name" value="PHP_dom"/>
</dbReference>
<dbReference type="InterPro" id="IPR004805">
    <property type="entry name" value="DnaE2/DnaE/PolC"/>
</dbReference>
<dbReference type="EMBL" id="BK015022">
    <property type="protein sequence ID" value="DAD87465.1"/>
    <property type="molecule type" value="Genomic_DNA"/>
</dbReference>
<dbReference type="GO" id="GO:0006260">
    <property type="term" value="P:DNA replication"/>
    <property type="evidence" value="ECO:0007669"/>
    <property type="project" value="InterPro"/>
</dbReference>
<sequence length="575" mass="66524">MSEELIAWLQANKIRYQVIDSDVIEIIGFGKMYYEDTNLIKSIFRTDADNNIKFNTMENIQTLQDEGINYIVFKFGDNWYYYDTRKEFKFNILKYVGEREKCEHEMSFVNLGIHTPFELLNGSFSLADWIKKAKYLGQTAIGICDANTMAATLILQKECKAAGIKHVFGYSLTFTDGIEKIGAKVYVQTQEGLQNLLRIQKAIMVDSEEHIIELSDLLKYGRGNVLVFSKYASSWLANLGDAIDQFIDQFLDSFEDCYYQLDLSEFKAERIDIQLLEATKLYFDEIYETGALPPVLITDCYYLDKDDAKNKIILNKIAEGAAHEQSEDQYFKDMDEHWNTIVPLFDESKWDIADIFSWACENTVAIADGAEAQFETSRNFMPQYDMTPEEAERFGDRHTMFLELLEEGFKQLVPKGQEEKYRKQLEHEIYVLESTNNVDYMLVQYDTVNWARKNGILVGCGRGSAGGCLVLYLLGITLIDPIKYDLLFERFLLPERAGLYPSDATMIGDDIDSTHYIEVELENHKIFKIDKDAQLLVKRQDLEEPIVIYADELQEGDDIQFDNRDLLFTLNEIEE</sequence>
<name>A0A8S5MYQ9_9CAUD</name>
<evidence type="ECO:0000313" key="2">
    <source>
        <dbReference type="EMBL" id="DAD87465.1"/>
    </source>
</evidence>
<dbReference type="Pfam" id="PF07733">
    <property type="entry name" value="DNA_pol3_alpha"/>
    <property type="match status" value="1"/>
</dbReference>
<dbReference type="InterPro" id="IPR011708">
    <property type="entry name" value="DNA_pol3_alpha_NTPase_dom"/>
</dbReference>
<accession>A0A8S5MYQ9</accession>
<dbReference type="SMART" id="SM00481">
    <property type="entry name" value="POLIIIAc"/>
    <property type="match status" value="1"/>
</dbReference>
<proteinExistence type="predicted"/>